<dbReference type="Pfam" id="PF13302">
    <property type="entry name" value="Acetyltransf_3"/>
    <property type="match status" value="1"/>
</dbReference>
<dbReference type="EMBL" id="JANRHH010000055">
    <property type="protein sequence ID" value="MDN4595417.1"/>
    <property type="molecule type" value="Genomic_DNA"/>
</dbReference>
<sequence length="177" mass="20893">MITLQPFTKEDYAQLMEWVDNPAFLLQWGGPRFTFPLDERQLDDYLSWESPGRQVWKAVDPTSGRTVGHIELGNIDPRNRIGTIARVMISPDARGKGWGEQMVREAVRYGFETLHLHRIELRVFDFNNAAIRCYEKVGFQKEGLLRECRRFGDEYWSLWVMSLLRPEWLKQKQEEGE</sequence>
<accession>A0ABT8IRL9</accession>
<evidence type="ECO:0000313" key="3">
    <source>
        <dbReference type="Proteomes" id="UP001174196"/>
    </source>
</evidence>
<evidence type="ECO:0000313" key="2">
    <source>
        <dbReference type="EMBL" id="MDN4595417.1"/>
    </source>
</evidence>
<organism evidence="2 3">
    <name type="scientific">Polycladomyces subterraneus</name>
    <dbReference type="NCBI Taxonomy" id="1016997"/>
    <lineage>
        <taxon>Bacteria</taxon>
        <taxon>Bacillati</taxon>
        <taxon>Bacillota</taxon>
        <taxon>Bacilli</taxon>
        <taxon>Bacillales</taxon>
        <taxon>Thermoactinomycetaceae</taxon>
        <taxon>Polycladomyces</taxon>
    </lineage>
</organism>
<dbReference type="RefSeq" id="WP_301240537.1">
    <property type="nucleotide sequence ID" value="NZ_JANRHH010000055.1"/>
</dbReference>
<protein>
    <submittedName>
        <fullName evidence="2">GNAT family N-acetyltransferase</fullName>
    </submittedName>
</protein>
<dbReference type="Proteomes" id="UP001174196">
    <property type="component" value="Unassembled WGS sequence"/>
</dbReference>
<dbReference type="SUPFAM" id="SSF55729">
    <property type="entry name" value="Acyl-CoA N-acyltransferases (Nat)"/>
    <property type="match status" value="1"/>
</dbReference>
<evidence type="ECO:0000259" key="1">
    <source>
        <dbReference type="PROSITE" id="PS51186"/>
    </source>
</evidence>
<comment type="caution">
    <text evidence="2">The sequence shown here is derived from an EMBL/GenBank/DDBJ whole genome shotgun (WGS) entry which is preliminary data.</text>
</comment>
<reference evidence="2" key="1">
    <citation type="submission" date="2022-08" db="EMBL/GenBank/DDBJ databases">
        <title>Polycladomyces zharkentsis sp. nov., a novel thermophilic CMC and starch-degrading bacterium isolated from a geothermal spring in Kazakhstan.</title>
        <authorList>
            <person name="Mashzhan A."/>
            <person name="Kistaubaeva A."/>
            <person name="Javier-Lopez R."/>
            <person name="Birkeland N.-K."/>
        </authorList>
    </citation>
    <scope>NUCLEOTIDE SEQUENCE</scope>
    <source>
        <strain evidence="2">KSR 13</strain>
    </source>
</reference>
<gene>
    <name evidence="2" type="ORF">NWF35_16275</name>
</gene>
<dbReference type="InterPro" id="IPR016181">
    <property type="entry name" value="Acyl_CoA_acyltransferase"/>
</dbReference>
<feature type="domain" description="N-acetyltransferase" evidence="1">
    <location>
        <begin position="2"/>
        <end position="166"/>
    </location>
</feature>
<dbReference type="InterPro" id="IPR000182">
    <property type="entry name" value="GNAT_dom"/>
</dbReference>
<proteinExistence type="predicted"/>
<dbReference type="PANTHER" id="PTHR43415:SF5">
    <property type="entry name" value="ACETYLTRANSFERASE"/>
    <property type="match status" value="1"/>
</dbReference>
<name>A0ABT8IRL9_9BACL</name>
<keyword evidence="3" id="KW-1185">Reference proteome</keyword>
<dbReference type="PANTHER" id="PTHR43415">
    <property type="entry name" value="SPERMIDINE N(1)-ACETYLTRANSFERASE"/>
    <property type="match status" value="1"/>
</dbReference>
<dbReference type="PROSITE" id="PS51186">
    <property type="entry name" value="GNAT"/>
    <property type="match status" value="1"/>
</dbReference>
<dbReference type="Gene3D" id="3.40.630.30">
    <property type="match status" value="1"/>
</dbReference>
<dbReference type="CDD" id="cd04301">
    <property type="entry name" value="NAT_SF"/>
    <property type="match status" value="1"/>
</dbReference>